<dbReference type="EMBL" id="JAUKTV010000006">
    <property type="protein sequence ID" value="KAK0736526.1"/>
    <property type="molecule type" value="Genomic_DNA"/>
</dbReference>
<keyword evidence="1" id="KW-0472">Membrane</keyword>
<dbReference type="Proteomes" id="UP001172159">
    <property type="component" value="Unassembled WGS sequence"/>
</dbReference>
<gene>
    <name evidence="2" type="ORF">B0T21DRAFT_451263</name>
</gene>
<comment type="caution">
    <text evidence="2">The sequence shown here is derived from an EMBL/GenBank/DDBJ whole genome shotgun (WGS) entry which is preliminary data.</text>
</comment>
<keyword evidence="1" id="KW-1133">Transmembrane helix</keyword>
<dbReference type="AlphaFoldDB" id="A0AA40BLU7"/>
<feature type="non-terminal residue" evidence="2">
    <location>
        <position position="1"/>
    </location>
</feature>
<keyword evidence="3" id="KW-1185">Reference proteome</keyword>
<evidence type="ECO:0000256" key="1">
    <source>
        <dbReference type="SAM" id="Phobius"/>
    </source>
</evidence>
<keyword evidence="1" id="KW-0812">Transmembrane</keyword>
<sequence>LSIVTGDWAESVGLPVCRAQFGVGVCPFFPPFVYTVRRIRRLLLCFGVDIAVAVPLPWQAVGVRS</sequence>
<protein>
    <submittedName>
        <fullName evidence="2">Uncharacterized protein</fullName>
    </submittedName>
</protein>
<proteinExistence type="predicted"/>
<reference evidence="2" key="1">
    <citation type="submission" date="2023-06" db="EMBL/GenBank/DDBJ databases">
        <title>Genome-scale phylogeny and comparative genomics of the fungal order Sordariales.</title>
        <authorList>
            <consortium name="Lawrence Berkeley National Laboratory"/>
            <person name="Hensen N."/>
            <person name="Bonometti L."/>
            <person name="Westerberg I."/>
            <person name="Brannstrom I.O."/>
            <person name="Guillou S."/>
            <person name="Cros-Aarteil S."/>
            <person name="Calhoun S."/>
            <person name="Haridas S."/>
            <person name="Kuo A."/>
            <person name="Mondo S."/>
            <person name="Pangilinan J."/>
            <person name="Riley R."/>
            <person name="Labutti K."/>
            <person name="Andreopoulos B."/>
            <person name="Lipzen A."/>
            <person name="Chen C."/>
            <person name="Yanf M."/>
            <person name="Daum C."/>
            <person name="Ng V."/>
            <person name="Clum A."/>
            <person name="Steindorff A."/>
            <person name="Ohm R."/>
            <person name="Martin F."/>
            <person name="Silar P."/>
            <person name="Natvig D."/>
            <person name="Lalanne C."/>
            <person name="Gautier V."/>
            <person name="Ament-Velasquez S.L."/>
            <person name="Kruys A."/>
            <person name="Hutchinson M.I."/>
            <person name="Powell A.J."/>
            <person name="Barry K."/>
            <person name="Miller A.N."/>
            <person name="Grigoriev I.V."/>
            <person name="Debuchy R."/>
            <person name="Gladieux P."/>
            <person name="Thoren M.H."/>
            <person name="Johannesson H."/>
        </authorList>
    </citation>
    <scope>NUCLEOTIDE SEQUENCE</scope>
    <source>
        <strain evidence="2">CBS 540.89</strain>
    </source>
</reference>
<accession>A0AA40BLU7</accession>
<evidence type="ECO:0000313" key="2">
    <source>
        <dbReference type="EMBL" id="KAK0736526.1"/>
    </source>
</evidence>
<feature type="transmembrane region" description="Helical" evidence="1">
    <location>
        <begin position="42"/>
        <end position="61"/>
    </location>
</feature>
<evidence type="ECO:0000313" key="3">
    <source>
        <dbReference type="Proteomes" id="UP001172159"/>
    </source>
</evidence>
<name>A0AA40BLU7_9PEZI</name>
<organism evidence="2 3">
    <name type="scientific">Apiosordaria backusii</name>
    <dbReference type="NCBI Taxonomy" id="314023"/>
    <lineage>
        <taxon>Eukaryota</taxon>
        <taxon>Fungi</taxon>
        <taxon>Dikarya</taxon>
        <taxon>Ascomycota</taxon>
        <taxon>Pezizomycotina</taxon>
        <taxon>Sordariomycetes</taxon>
        <taxon>Sordariomycetidae</taxon>
        <taxon>Sordariales</taxon>
        <taxon>Lasiosphaeriaceae</taxon>
        <taxon>Apiosordaria</taxon>
    </lineage>
</organism>